<dbReference type="SUPFAM" id="SSF55729">
    <property type="entry name" value="Acyl-CoA N-acyltransferases (Nat)"/>
    <property type="match status" value="1"/>
</dbReference>
<comment type="caution">
    <text evidence="6">The sequence shown here is derived from an EMBL/GenBank/DDBJ whole genome shotgun (WGS) entry which is preliminary data.</text>
</comment>
<dbReference type="Pfam" id="PF00583">
    <property type="entry name" value="Acetyltransf_1"/>
    <property type="match status" value="1"/>
</dbReference>
<dbReference type="Gene3D" id="3.40.630.30">
    <property type="match status" value="1"/>
</dbReference>
<dbReference type="NCBIfam" id="TIGR01575">
    <property type="entry name" value="rimI"/>
    <property type="match status" value="1"/>
</dbReference>
<dbReference type="InterPro" id="IPR050680">
    <property type="entry name" value="YpeA/RimI_acetyltransf"/>
</dbReference>
<keyword evidence="3" id="KW-0808">Transferase</keyword>
<feature type="domain" description="N-acetyltransferase" evidence="5">
    <location>
        <begin position="11"/>
        <end position="161"/>
    </location>
</feature>
<dbReference type="InterPro" id="IPR006464">
    <property type="entry name" value="AcTrfase_RimI/Ard1"/>
</dbReference>
<dbReference type="Proteomes" id="UP000199598">
    <property type="component" value="Unassembled WGS sequence"/>
</dbReference>
<reference evidence="6 7" key="1">
    <citation type="submission" date="2016-10" db="EMBL/GenBank/DDBJ databases">
        <authorList>
            <person name="Varghese N."/>
            <person name="Submissions S."/>
        </authorList>
    </citation>
    <scope>NUCLEOTIDE SEQUENCE [LARGE SCALE GENOMIC DNA]</scope>
    <source>
        <strain evidence="6 7">DSM 16392</strain>
    </source>
</reference>
<gene>
    <name evidence="6" type="ORF">SAMN04488518_101478</name>
</gene>
<organism evidence="6 7">
    <name type="scientific">Pseudovibrio ascidiaceicola</name>
    <dbReference type="NCBI Taxonomy" id="285279"/>
    <lineage>
        <taxon>Bacteria</taxon>
        <taxon>Pseudomonadati</taxon>
        <taxon>Pseudomonadota</taxon>
        <taxon>Alphaproteobacteria</taxon>
        <taxon>Hyphomicrobiales</taxon>
        <taxon>Stappiaceae</taxon>
        <taxon>Pseudovibrio</taxon>
    </lineage>
</organism>
<evidence type="ECO:0000259" key="5">
    <source>
        <dbReference type="PROSITE" id="PS51186"/>
    </source>
</evidence>
<evidence type="ECO:0000313" key="6">
    <source>
        <dbReference type="EMBL" id="SFJ96197.1"/>
    </source>
</evidence>
<sequence length="161" mass="17780">MKSWWTSEKPPVIERAEKDDLPKLAKLHAECFKQNWGTAELAAIFEQKGVFFLSARTSGVAGKTDLGFVVIRSIAGEAEVLTIAVSPRQQNKGIGRKLMEAAIFQLYSDRTEALFLEVDDTNSSALKLYKNLGFKQVGERKAYYAASEGSGTALVMRCDLV</sequence>
<dbReference type="RefSeq" id="WP_093516436.1">
    <property type="nucleotide sequence ID" value="NZ_FOSK01000001.1"/>
</dbReference>
<protein>
    <submittedName>
        <fullName evidence="6">Ribosomal-protein-alanine N-acetyltransferase</fullName>
    </submittedName>
</protein>
<evidence type="ECO:0000256" key="3">
    <source>
        <dbReference type="ARBA" id="ARBA00022679"/>
    </source>
</evidence>
<dbReference type="EMBL" id="FOSK01000001">
    <property type="protein sequence ID" value="SFJ96197.1"/>
    <property type="molecule type" value="Genomic_DNA"/>
</dbReference>
<dbReference type="PANTHER" id="PTHR43420">
    <property type="entry name" value="ACETYLTRANSFERASE"/>
    <property type="match status" value="1"/>
</dbReference>
<accession>A0A1I3VPL7</accession>
<evidence type="ECO:0000256" key="4">
    <source>
        <dbReference type="ARBA" id="ARBA00023315"/>
    </source>
</evidence>
<dbReference type="CDD" id="cd04301">
    <property type="entry name" value="NAT_SF"/>
    <property type="match status" value="1"/>
</dbReference>
<dbReference type="PANTHER" id="PTHR43420:SF44">
    <property type="entry name" value="ACETYLTRANSFERASE YPEA"/>
    <property type="match status" value="1"/>
</dbReference>
<comment type="similarity">
    <text evidence="1">Belongs to the acetyltransferase family. RimI subfamily.</text>
</comment>
<evidence type="ECO:0000256" key="2">
    <source>
        <dbReference type="ARBA" id="ARBA00022490"/>
    </source>
</evidence>
<keyword evidence="7" id="KW-1185">Reference proteome</keyword>
<keyword evidence="4" id="KW-0012">Acyltransferase</keyword>
<name>A0A1I3VPL7_9HYPH</name>
<proteinExistence type="inferred from homology"/>
<dbReference type="InterPro" id="IPR016181">
    <property type="entry name" value="Acyl_CoA_acyltransferase"/>
</dbReference>
<dbReference type="PROSITE" id="PS51186">
    <property type="entry name" value="GNAT"/>
    <property type="match status" value="1"/>
</dbReference>
<evidence type="ECO:0000313" key="7">
    <source>
        <dbReference type="Proteomes" id="UP000199598"/>
    </source>
</evidence>
<dbReference type="InterPro" id="IPR000182">
    <property type="entry name" value="GNAT_dom"/>
</dbReference>
<keyword evidence="2" id="KW-0963">Cytoplasm</keyword>
<evidence type="ECO:0000256" key="1">
    <source>
        <dbReference type="ARBA" id="ARBA00005395"/>
    </source>
</evidence>